<dbReference type="RefSeq" id="WP_369600833.1">
    <property type="nucleotide sequence ID" value="NZ_CP154858.1"/>
</dbReference>
<dbReference type="SUPFAM" id="SSF69786">
    <property type="entry name" value="YggU-like"/>
    <property type="match status" value="1"/>
</dbReference>
<sequence>MSTSFCTWQDGVLILTCHAQPGARKDEIAGLHGDALKIRIAAPPVDGKANAHLLAFIAKTFGVRKRDVELLSGDTSRHKRIAVHNLNSVPELLKSYIS</sequence>
<comment type="similarity">
    <text evidence="1 2">Belongs to the UPF0235 family.</text>
</comment>
<dbReference type="PANTHER" id="PTHR13420:SF7">
    <property type="entry name" value="UPF0235 PROTEIN C15ORF40"/>
    <property type="match status" value="1"/>
</dbReference>
<accession>A0AB39UUX7</accession>
<organism evidence="3">
    <name type="scientific">Thermohahella caldifontis</name>
    <dbReference type="NCBI Taxonomy" id="3142973"/>
    <lineage>
        <taxon>Bacteria</taxon>
        <taxon>Pseudomonadati</taxon>
        <taxon>Pseudomonadota</taxon>
        <taxon>Gammaproteobacteria</taxon>
        <taxon>Oceanospirillales</taxon>
        <taxon>Hahellaceae</taxon>
        <taxon>Thermohahella</taxon>
    </lineage>
</organism>
<reference evidence="3" key="1">
    <citation type="submission" date="2024-05" db="EMBL/GenBank/DDBJ databases">
        <title>Genome sequencing of novel strain.</title>
        <authorList>
            <person name="Ganbat D."/>
            <person name="Ganbat S."/>
            <person name="Lee S.-J."/>
        </authorList>
    </citation>
    <scope>NUCLEOTIDE SEQUENCE</scope>
    <source>
        <strain evidence="3">SMD15-11</strain>
    </source>
</reference>
<protein>
    <recommendedName>
        <fullName evidence="2">UPF0235 protein AAIA72_13505</fullName>
    </recommendedName>
</protein>
<gene>
    <name evidence="3" type="ORF">AAIA72_13505</name>
</gene>
<dbReference type="SMART" id="SM01152">
    <property type="entry name" value="DUF167"/>
    <property type="match status" value="1"/>
</dbReference>
<dbReference type="EMBL" id="CP154858">
    <property type="protein sequence ID" value="XDT71809.1"/>
    <property type="molecule type" value="Genomic_DNA"/>
</dbReference>
<dbReference type="PANTHER" id="PTHR13420">
    <property type="entry name" value="UPF0235 PROTEIN C15ORF40"/>
    <property type="match status" value="1"/>
</dbReference>
<evidence type="ECO:0000313" key="3">
    <source>
        <dbReference type="EMBL" id="XDT71809.1"/>
    </source>
</evidence>
<dbReference type="InterPro" id="IPR036591">
    <property type="entry name" value="YggU-like_sf"/>
</dbReference>
<proteinExistence type="inferred from homology"/>
<dbReference type="NCBIfam" id="TIGR00251">
    <property type="entry name" value="DUF167 family protein"/>
    <property type="match status" value="1"/>
</dbReference>
<dbReference type="GO" id="GO:0005737">
    <property type="term" value="C:cytoplasm"/>
    <property type="evidence" value="ECO:0007669"/>
    <property type="project" value="TreeGrafter"/>
</dbReference>
<evidence type="ECO:0000256" key="1">
    <source>
        <dbReference type="ARBA" id="ARBA00010364"/>
    </source>
</evidence>
<dbReference type="InterPro" id="IPR003746">
    <property type="entry name" value="DUF167"/>
</dbReference>
<dbReference type="KEGG" id="tcd:AAIA72_13505"/>
<name>A0AB39UUX7_9GAMM</name>
<evidence type="ECO:0000256" key="2">
    <source>
        <dbReference type="HAMAP-Rule" id="MF_00634"/>
    </source>
</evidence>
<dbReference type="Gene3D" id="3.30.1200.10">
    <property type="entry name" value="YggU-like"/>
    <property type="match status" value="1"/>
</dbReference>
<dbReference type="AlphaFoldDB" id="A0AB39UUX7"/>
<dbReference type="HAMAP" id="MF_00634">
    <property type="entry name" value="UPF0235"/>
    <property type="match status" value="1"/>
</dbReference>
<dbReference type="Pfam" id="PF02594">
    <property type="entry name" value="DUF167"/>
    <property type="match status" value="1"/>
</dbReference>